<accession>A0ABQ8WF87</accession>
<sequence>MSFALTSQDFPLLRFSREETEWLVELSDSPAFILKFVGSTAEYIHMNPLECSKEAALAFHFDISVLNNGPKLVTGRPTQSYAVLSSLSGRRALSIDSASSIDFESITTESDTQNSVDQLLKKNLKNSRRDAKNHRDDASPEMTTTDVNANGNTTNTTADSAV</sequence>
<keyword evidence="3" id="KW-1185">Reference proteome</keyword>
<feature type="compositionally biased region" description="Basic and acidic residues" evidence="1">
    <location>
        <begin position="127"/>
        <end position="138"/>
    </location>
</feature>
<evidence type="ECO:0000256" key="1">
    <source>
        <dbReference type="SAM" id="MobiDB-lite"/>
    </source>
</evidence>
<protein>
    <submittedName>
        <fullName evidence="2">Uncharacterized protein</fullName>
    </submittedName>
</protein>
<dbReference type="Proteomes" id="UP001220256">
    <property type="component" value="Unassembled WGS sequence"/>
</dbReference>
<reference evidence="2 3" key="1">
    <citation type="journal article" date="2023" name="IMA Fungus">
        <title>Comparative genomic study of the Penicillium genus elucidates a diverse pangenome and 15 lateral gene transfer events.</title>
        <authorList>
            <person name="Petersen C."/>
            <person name="Sorensen T."/>
            <person name="Nielsen M.R."/>
            <person name="Sondergaard T.E."/>
            <person name="Sorensen J.L."/>
            <person name="Fitzpatrick D.A."/>
            <person name="Frisvad J.C."/>
            <person name="Nielsen K.L."/>
        </authorList>
    </citation>
    <scope>NUCLEOTIDE SEQUENCE [LARGE SCALE GENOMIC DNA]</scope>
    <source>
        <strain evidence="2 3">IBT 3361</strain>
    </source>
</reference>
<feature type="compositionally biased region" description="Low complexity" evidence="1">
    <location>
        <begin position="143"/>
        <end position="162"/>
    </location>
</feature>
<gene>
    <name evidence="2" type="ORF">N7505_007601</name>
</gene>
<evidence type="ECO:0000313" key="3">
    <source>
        <dbReference type="Proteomes" id="UP001220256"/>
    </source>
</evidence>
<proteinExistence type="predicted"/>
<comment type="caution">
    <text evidence="2">The sequence shown here is derived from an EMBL/GenBank/DDBJ whole genome shotgun (WGS) entry which is preliminary data.</text>
</comment>
<name>A0ABQ8WF87_PENCH</name>
<feature type="region of interest" description="Disordered" evidence="1">
    <location>
        <begin position="123"/>
        <end position="162"/>
    </location>
</feature>
<evidence type="ECO:0000313" key="2">
    <source>
        <dbReference type="EMBL" id="KAJ5264808.1"/>
    </source>
</evidence>
<dbReference type="EMBL" id="JAPVEB010000004">
    <property type="protein sequence ID" value="KAJ5264808.1"/>
    <property type="molecule type" value="Genomic_DNA"/>
</dbReference>
<organism evidence="2 3">
    <name type="scientific">Penicillium chrysogenum</name>
    <name type="common">Penicillium notatum</name>
    <dbReference type="NCBI Taxonomy" id="5076"/>
    <lineage>
        <taxon>Eukaryota</taxon>
        <taxon>Fungi</taxon>
        <taxon>Dikarya</taxon>
        <taxon>Ascomycota</taxon>
        <taxon>Pezizomycotina</taxon>
        <taxon>Eurotiomycetes</taxon>
        <taxon>Eurotiomycetidae</taxon>
        <taxon>Eurotiales</taxon>
        <taxon>Aspergillaceae</taxon>
        <taxon>Penicillium</taxon>
        <taxon>Penicillium chrysogenum species complex</taxon>
    </lineage>
</organism>